<dbReference type="Proteomes" id="UP000076038">
    <property type="component" value="Chromosome"/>
</dbReference>
<dbReference type="OrthoDB" id="3744378at2"/>
<evidence type="ECO:0000259" key="3">
    <source>
        <dbReference type="Pfam" id="PF00892"/>
    </source>
</evidence>
<evidence type="ECO:0000313" key="4">
    <source>
        <dbReference type="EMBL" id="AMY23964.1"/>
    </source>
</evidence>
<feature type="transmembrane region" description="Helical" evidence="2">
    <location>
        <begin position="44"/>
        <end position="62"/>
    </location>
</feature>
<feature type="transmembrane region" description="Helical" evidence="2">
    <location>
        <begin position="163"/>
        <end position="181"/>
    </location>
</feature>
<protein>
    <recommendedName>
        <fullName evidence="3">EamA domain-containing protein</fullName>
    </recommendedName>
</protein>
<gene>
    <name evidence="4" type="ORF">A3Q41_02669</name>
</gene>
<dbReference type="EMBL" id="CP015220">
    <property type="protein sequence ID" value="AMY23964.1"/>
    <property type="molecule type" value="Genomic_DNA"/>
</dbReference>
<dbReference type="AlphaFoldDB" id="A0A143QLZ2"/>
<proteinExistence type="inferred from homology"/>
<name>A0A143QLZ2_RHOFA</name>
<dbReference type="PANTHER" id="PTHR12715:SF4">
    <property type="entry name" value="EAMA DOMAIN-CONTAINING PROTEIN"/>
    <property type="match status" value="1"/>
</dbReference>
<dbReference type="PATRIC" id="fig|1653479.3.peg.2698"/>
<keyword evidence="2" id="KW-1133">Transmembrane helix</keyword>
<organism evidence="4 5">
    <name type="scientific">Rhodococcoides fascians</name>
    <name type="common">Rhodococcus fascians</name>
    <dbReference type="NCBI Taxonomy" id="1828"/>
    <lineage>
        <taxon>Bacteria</taxon>
        <taxon>Bacillati</taxon>
        <taxon>Actinomycetota</taxon>
        <taxon>Actinomycetes</taxon>
        <taxon>Mycobacteriales</taxon>
        <taxon>Nocardiaceae</taxon>
        <taxon>Rhodococcoides</taxon>
    </lineage>
</organism>
<sequence length="300" mass="31048">MTDLDTRPAVDWLALGAVTVTVISWASAFVAIRGVGESFGAGPLALGRLLIGSCALGAIVLIRRQWVKPNRTQWLQIASVGVFWFGVYNVALNAAEQRVDAGTTSMIIQIGPILVALFAGLLLGEGFPKWLVIGAGIAFAGAVMVGVVTAVTTTSTTRTDADFLGIALCLVSAVTYAIGVLSQKPVLRTVPGLQVTWMACTIGAVCTLPFAPALLDDLSTASAGATGGLVYLGLVPTALAFSTWAYALTRMNAGKLGITTYAVPPITITLAWLLLGEIPHILAVVGGVICLVGVGLSRRK</sequence>
<feature type="transmembrane region" description="Helical" evidence="2">
    <location>
        <begin position="130"/>
        <end position="151"/>
    </location>
</feature>
<dbReference type="Pfam" id="PF00892">
    <property type="entry name" value="EamA"/>
    <property type="match status" value="2"/>
</dbReference>
<feature type="transmembrane region" description="Helical" evidence="2">
    <location>
        <begin position="193"/>
        <end position="215"/>
    </location>
</feature>
<feature type="transmembrane region" description="Helical" evidence="2">
    <location>
        <begin position="106"/>
        <end position="123"/>
    </location>
</feature>
<feature type="transmembrane region" description="Helical" evidence="2">
    <location>
        <begin position="281"/>
        <end position="297"/>
    </location>
</feature>
<feature type="transmembrane region" description="Helical" evidence="2">
    <location>
        <begin position="256"/>
        <end position="275"/>
    </location>
</feature>
<comment type="similarity">
    <text evidence="1">Belongs to the EamA transporter family.</text>
</comment>
<feature type="transmembrane region" description="Helical" evidence="2">
    <location>
        <begin position="12"/>
        <end position="32"/>
    </location>
</feature>
<evidence type="ECO:0000256" key="2">
    <source>
        <dbReference type="SAM" id="Phobius"/>
    </source>
</evidence>
<accession>A0A143QLZ2</accession>
<keyword evidence="2" id="KW-0812">Transmembrane</keyword>
<feature type="domain" description="EamA" evidence="3">
    <location>
        <begin position="164"/>
        <end position="296"/>
    </location>
</feature>
<dbReference type="GO" id="GO:0016020">
    <property type="term" value="C:membrane"/>
    <property type="evidence" value="ECO:0007669"/>
    <property type="project" value="InterPro"/>
</dbReference>
<feature type="domain" description="EamA" evidence="3">
    <location>
        <begin position="17"/>
        <end position="145"/>
    </location>
</feature>
<feature type="transmembrane region" description="Helical" evidence="2">
    <location>
        <begin position="227"/>
        <end position="249"/>
    </location>
</feature>
<keyword evidence="2" id="KW-0472">Membrane</keyword>
<dbReference type="InterPro" id="IPR052756">
    <property type="entry name" value="Alkyne_AA_exporter"/>
</dbReference>
<evidence type="ECO:0000313" key="5">
    <source>
        <dbReference type="Proteomes" id="UP000076038"/>
    </source>
</evidence>
<reference evidence="4 5" key="1">
    <citation type="journal article" date="2016" name="Genome Announc.">
        <title>Complete Genome and Plasmid Sequences for Rhodococcus fascians D188 and Draft Sequences for Rhodococcus Isolates PBTS 1 and PBTS 2.</title>
        <authorList>
            <person name="Stamler R.A."/>
            <person name="Vereecke D."/>
            <person name="Zhang Y."/>
            <person name="Schilkey F."/>
            <person name="Devitt N."/>
            <person name="Randall J.J."/>
        </authorList>
    </citation>
    <scope>NUCLEOTIDE SEQUENCE [LARGE SCALE GENOMIC DNA]</scope>
    <source>
        <strain evidence="4 5">PBTS2</strain>
    </source>
</reference>
<dbReference type="SUPFAM" id="SSF103481">
    <property type="entry name" value="Multidrug resistance efflux transporter EmrE"/>
    <property type="match status" value="2"/>
</dbReference>
<reference evidence="5" key="2">
    <citation type="submission" date="2016-04" db="EMBL/GenBank/DDBJ databases">
        <title>Complete Genome and Plasmid Sequences for Rhodococcus fascians D188 and Draft Sequences for Rhodococcus spp. Isolates PBTS 1 and PBTS 2.</title>
        <authorList>
            <person name="Stamer R."/>
            <person name="Vereecke D."/>
            <person name="Zhang Y."/>
            <person name="Schilkey F."/>
            <person name="Devitt N."/>
            <person name="Randall J."/>
        </authorList>
    </citation>
    <scope>NUCLEOTIDE SEQUENCE [LARGE SCALE GENOMIC DNA]</scope>
    <source>
        <strain evidence="5">PBTS2</strain>
    </source>
</reference>
<feature type="transmembrane region" description="Helical" evidence="2">
    <location>
        <begin position="74"/>
        <end position="94"/>
    </location>
</feature>
<dbReference type="InterPro" id="IPR037185">
    <property type="entry name" value="EmrE-like"/>
</dbReference>
<keyword evidence="5" id="KW-1185">Reference proteome</keyword>
<dbReference type="InterPro" id="IPR000620">
    <property type="entry name" value="EamA_dom"/>
</dbReference>
<evidence type="ECO:0000256" key="1">
    <source>
        <dbReference type="ARBA" id="ARBA00007362"/>
    </source>
</evidence>
<dbReference type="KEGG" id="rhs:A3Q41_02669"/>
<dbReference type="RefSeq" id="WP_048319362.1">
    <property type="nucleotide sequence ID" value="NZ_CP015220.1"/>
</dbReference>
<dbReference type="PANTHER" id="PTHR12715">
    <property type="entry name" value="TRANSPORTER, DRUG/METABOLITE EXPORTER FAMILY"/>
    <property type="match status" value="1"/>
</dbReference>